<protein>
    <submittedName>
        <fullName evidence="2">Uncharacterized protein</fullName>
    </submittedName>
</protein>
<evidence type="ECO:0000313" key="3">
    <source>
        <dbReference type="Proteomes" id="UP000001307"/>
    </source>
</evidence>
<dbReference type="AlphaFoldDB" id="E4XYV2"/>
<gene>
    <name evidence="2" type="ORF">GSOID_T00009895001</name>
</gene>
<feature type="region of interest" description="Disordered" evidence="1">
    <location>
        <begin position="1"/>
        <end position="40"/>
    </location>
</feature>
<organism evidence="2">
    <name type="scientific">Oikopleura dioica</name>
    <name type="common">Tunicate</name>
    <dbReference type="NCBI Taxonomy" id="34765"/>
    <lineage>
        <taxon>Eukaryota</taxon>
        <taxon>Metazoa</taxon>
        <taxon>Chordata</taxon>
        <taxon>Tunicata</taxon>
        <taxon>Appendicularia</taxon>
        <taxon>Copelata</taxon>
        <taxon>Oikopleuridae</taxon>
        <taxon>Oikopleura</taxon>
    </lineage>
</organism>
<name>E4XYV2_OIKDI</name>
<keyword evidence="3" id="KW-1185">Reference proteome</keyword>
<accession>E4XYV2</accession>
<reference evidence="2" key="1">
    <citation type="journal article" date="2010" name="Science">
        <title>Plasticity of animal genome architecture unmasked by rapid evolution of a pelagic tunicate.</title>
        <authorList>
            <person name="Denoeud F."/>
            <person name="Henriet S."/>
            <person name="Mungpakdee S."/>
            <person name="Aury J.M."/>
            <person name="Da Silva C."/>
            <person name="Brinkmann H."/>
            <person name="Mikhaleva J."/>
            <person name="Olsen L.C."/>
            <person name="Jubin C."/>
            <person name="Canestro C."/>
            <person name="Bouquet J.M."/>
            <person name="Danks G."/>
            <person name="Poulain J."/>
            <person name="Campsteijn C."/>
            <person name="Adamski M."/>
            <person name="Cross I."/>
            <person name="Yadetie F."/>
            <person name="Muffato M."/>
            <person name="Louis A."/>
            <person name="Butcher S."/>
            <person name="Tsagkogeorga G."/>
            <person name="Konrad A."/>
            <person name="Singh S."/>
            <person name="Jensen M.F."/>
            <person name="Cong E.H."/>
            <person name="Eikeseth-Otteraa H."/>
            <person name="Noel B."/>
            <person name="Anthouard V."/>
            <person name="Porcel B.M."/>
            <person name="Kachouri-Lafond R."/>
            <person name="Nishino A."/>
            <person name="Ugolini M."/>
            <person name="Chourrout P."/>
            <person name="Nishida H."/>
            <person name="Aasland R."/>
            <person name="Huzurbazar S."/>
            <person name="Westhof E."/>
            <person name="Delsuc F."/>
            <person name="Lehrach H."/>
            <person name="Reinhardt R."/>
            <person name="Weissenbach J."/>
            <person name="Roy S.W."/>
            <person name="Artiguenave F."/>
            <person name="Postlethwait J.H."/>
            <person name="Manak J.R."/>
            <person name="Thompson E.M."/>
            <person name="Jaillon O."/>
            <person name="Du Pasquier L."/>
            <person name="Boudinot P."/>
            <person name="Liberles D.A."/>
            <person name="Volff J.N."/>
            <person name="Philippe H."/>
            <person name="Lenhard B."/>
            <person name="Roest Crollius H."/>
            <person name="Wincker P."/>
            <person name="Chourrout D."/>
        </authorList>
    </citation>
    <scope>NUCLEOTIDE SEQUENCE [LARGE SCALE GENOMIC DNA]</scope>
</reference>
<sequence length="244" mass="26864">MDKLTEEQIEQNLLDGSGGVAPPETDSDSSSGEGSEKSNKLITAIKNGLAHLDVESKPTTSDRVMTDKTMVKLVSDDDESEAEAEFENNNDSFAASAQHRQANRSKMLKDEQQIVRNELLAGCSPGKFAERFPTLTVVRTQTMRDCAAADLVEKVVEIANKLEKINVALRSECNPYQPGHTDILRELTLAAAATELIHALTEVPQDAPCSRWRIEVAAIRNLVVATESPLIMTLKFTHQRFKNT</sequence>
<proteinExistence type="predicted"/>
<dbReference type="InParanoid" id="E4XYV2"/>
<evidence type="ECO:0000313" key="2">
    <source>
        <dbReference type="EMBL" id="CBY14814.1"/>
    </source>
</evidence>
<dbReference type="Proteomes" id="UP000001307">
    <property type="component" value="Unassembled WGS sequence"/>
</dbReference>
<evidence type="ECO:0000256" key="1">
    <source>
        <dbReference type="SAM" id="MobiDB-lite"/>
    </source>
</evidence>
<dbReference type="EMBL" id="FN653355">
    <property type="protein sequence ID" value="CBY14814.1"/>
    <property type="molecule type" value="Genomic_DNA"/>
</dbReference>